<name>A0ABT6VRZ1_9ACTN</name>
<reference evidence="3 4" key="1">
    <citation type="submission" date="2023-05" db="EMBL/GenBank/DDBJ databases">
        <title>Streptantibioticus silvisoli sp. nov., acidotolerant actinomycetes 1 from pine litter.</title>
        <authorList>
            <person name="Swiecimska M."/>
            <person name="Golinska P."/>
            <person name="Sangal V."/>
            <person name="Wachnowicz B."/>
            <person name="Goodfellow M."/>
        </authorList>
    </citation>
    <scope>NUCLEOTIDE SEQUENCE [LARGE SCALE GENOMIC DNA]</scope>
    <source>
        <strain evidence="3 4">SL54</strain>
    </source>
</reference>
<dbReference type="GO" id="GO:0016874">
    <property type="term" value="F:ligase activity"/>
    <property type="evidence" value="ECO:0007669"/>
    <property type="project" value="UniProtKB-KW"/>
</dbReference>
<evidence type="ECO:0000259" key="2">
    <source>
        <dbReference type="Pfam" id="PF13193"/>
    </source>
</evidence>
<dbReference type="Pfam" id="PF13193">
    <property type="entry name" value="AMP-binding_C"/>
    <property type="match status" value="1"/>
</dbReference>
<organism evidence="3 4">
    <name type="scientific">Streptantibioticus silvisoli</name>
    <dbReference type="NCBI Taxonomy" id="2705255"/>
    <lineage>
        <taxon>Bacteria</taxon>
        <taxon>Bacillati</taxon>
        <taxon>Actinomycetota</taxon>
        <taxon>Actinomycetes</taxon>
        <taxon>Kitasatosporales</taxon>
        <taxon>Streptomycetaceae</taxon>
        <taxon>Streptantibioticus</taxon>
    </lineage>
</organism>
<feature type="domain" description="AMP-binding enzyme C-terminal" evidence="2">
    <location>
        <begin position="370"/>
        <end position="438"/>
    </location>
</feature>
<keyword evidence="4" id="KW-1185">Reference proteome</keyword>
<keyword evidence="3" id="KW-0436">Ligase</keyword>
<dbReference type="SUPFAM" id="SSF56801">
    <property type="entry name" value="Acetyl-CoA synthetase-like"/>
    <property type="match status" value="1"/>
</dbReference>
<comment type="caution">
    <text evidence="3">The sequence shown here is derived from an EMBL/GenBank/DDBJ whole genome shotgun (WGS) entry which is preliminary data.</text>
</comment>
<gene>
    <name evidence="3" type="ORF">POF43_000645</name>
</gene>
<dbReference type="Gene3D" id="3.30.300.30">
    <property type="match status" value="1"/>
</dbReference>
<feature type="domain" description="AMP-dependent synthetase/ligase" evidence="1">
    <location>
        <begin position="37"/>
        <end position="311"/>
    </location>
</feature>
<dbReference type="PANTHER" id="PTHR43767:SF1">
    <property type="entry name" value="NONRIBOSOMAL PEPTIDE SYNTHASE PES1 (EUROFUNG)-RELATED"/>
    <property type="match status" value="1"/>
</dbReference>
<protein>
    <submittedName>
        <fullName evidence="3">Fatty acid--CoA ligase family protein</fullName>
    </submittedName>
</protein>
<dbReference type="InterPro" id="IPR045851">
    <property type="entry name" value="AMP-bd_C_sf"/>
</dbReference>
<dbReference type="InterPro" id="IPR025110">
    <property type="entry name" value="AMP-bd_C"/>
</dbReference>
<dbReference type="Gene3D" id="3.40.50.12780">
    <property type="entry name" value="N-terminal domain of ligase-like"/>
    <property type="match status" value="1"/>
</dbReference>
<accession>A0ABT6VRZ1</accession>
<dbReference type="InterPro" id="IPR050237">
    <property type="entry name" value="ATP-dep_AMP-bd_enzyme"/>
</dbReference>
<evidence type="ECO:0000313" key="4">
    <source>
        <dbReference type="Proteomes" id="UP001156398"/>
    </source>
</evidence>
<dbReference type="Pfam" id="PF00501">
    <property type="entry name" value="AMP-binding"/>
    <property type="match status" value="1"/>
</dbReference>
<dbReference type="CDD" id="cd04433">
    <property type="entry name" value="AFD_class_I"/>
    <property type="match status" value="1"/>
</dbReference>
<dbReference type="InterPro" id="IPR000873">
    <property type="entry name" value="AMP-dep_synth/lig_dom"/>
</dbReference>
<sequence>MDDLLLAGPDTDDCLRFGTPTDRGTLRRLVAERQLRLRAAGLTPDGTAALSMGPSLEFVVTLLAGWREGAQVALLDHRLSAAETAAALDRLAPQVLVEDGPTPPGAALRGYVEAPVVVTGRPGGRPAAGEHRLIQLSSGSTGPSKVIARTGADLAAELDRYARMPDFPRRGGRVVLLSSMVHVLGLVGGLLHALHAGAELVLPDRLTGDGILDAVRAGERPTTVIGVPFHAQLLTAIAQPPPTPSLVRMIVAGELVRPAVPQAFRERYGVPLGTMYGMTELGVIATDLDGTAHPALTPAHGHELIVRDGELHIRRPDNPYLGTVAADRWSDGWLHTRDAAEIDPDTGRVVVLGRRDSQVSVGGLKVDLNEVEQTLREVPGVTECVLVFDNGAIRAYAELDATTSPQEARGRLAARIAGYKVPRTLRALPRLPRTNTGKLLRSAEALRAAGEQMAPSA</sequence>
<dbReference type="EMBL" id="JAAGKO020000001">
    <property type="protein sequence ID" value="MDI5961246.1"/>
    <property type="molecule type" value="Genomic_DNA"/>
</dbReference>
<evidence type="ECO:0000259" key="1">
    <source>
        <dbReference type="Pfam" id="PF00501"/>
    </source>
</evidence>
<dbReference type="Proteomes" id="UP001156398">
    <property type="component" value="Unassembled WGS sequence"/>
</dbReference>
<evidence type="ECO:0000313" key="3">
    <source>
        <dbReference type="EMBL" id="MDI5961246.1"/>
    </source>
</evidence>
<dbReference type="PANTHER" id="PTHR43767">
    <property type="entry name" value="LONG-CHAIN-FATTY-ACID--COA LIGASE"/>
    <property type="match status" value="1"/>
</dbReference>
<proteinExistence type="predicted"/>
<dbReference type="InterPro" id="IPR042099">
    <property type="entry name" value="ANL_N_sf"/>
</dbReference>